<dbReference type="InterPro" id="IPR057326">
    <property type="entry name" value="KR_dom"/>
</dbReference>
<dbReference type="PROSITE" id="PS00061">
    <property type="entry name" value="ADH_SHORT"/>
    <property type="match status" value="1"/>
</dbReference>
<dbReference type="PANTHER" id="PTHR42879:SF2">
    <property type="entry name" value="3-OXOACYL-[ACYL-CARRIER-PROTEIN] REDUCTASE FABG"/>
    <property type="match status" value="1"/>
</dbReference>
<dbReference type="GO" id="GO:0005737">
    <property type="term" value="C:cytoplasm"/>
    <property type="evidence" value="ECO:0007669"/>
    <property type="project" value="InterPro"/>
</dbReference>
<dbReference type="GO" id="GO:0042619">
    <property type="term" value="P:poly-hydroxybutyrate biosynthetic process"/>
    <property type="evidence" value="ECO:0007669"/>
    <property type="project" value="InterPro"/>
</dbReference>
<dbReference type="Pfam" id="PF13561">
    <property type="entry name" value="adh_short_C2"/>
    <property type="match status" value="1"/>
</dbReference>
<accession>A0A6N7QPQ7</accession>
<dbReference type="EC" id="1.1.1.36" evidence="4"/>
<dbReference type="AlphaFoldDB" id="A0A6N7QPQ7"/>
<dbReference type="Gene3D" id="3.40.50.720">
    <property type="entry name" value="NAD(P)-binding Rossmann-like Domain"/>
    <property type="match status" value="1"/>
</dbReference>
<dbReference type="SUPFAM" id="SSF51735">
    <property type="entry name" value="NAD(P)-binding Rossmann-fold domains"/>
    <property type="match status" value="1"/>
</dbReference>
<keyword evidence="5" id="KW-1185">Reference proteome</keyword>
<protein>
    <submittedName>
        <fullName evidence="4">Acetoacetyl-CoA reductase</fullName>
        <ecNumber evidence="4">1.1.1.36</ecNumber>
    </submittedName>
</protein>
<dbReference type="FunFam" id="3.40.50.720:FF:000173">
    <property type="entry name" value="3-oxoacyl-[acyl-carrier protein] reductase"/>
    <property type="match status" value="1"/>
</dbReference>
<sequence length="240" mass="25200">MPRVALVTGGTRGIGAAIASVLKDAGHQVIVTYQGNEDAAAAFTRNTGMPAQRWDVGDFEACQEGVASIEQQYGSVDILVNNAGITRDGMLHKMTSDEWDSVIRTNLTSAFNMTRAVINGMRERSFGRLIQISSINGGKGQMGQANYAAAKAGLIGFTKSVAQENARKGITANVVAPGYTDTEMVAAVPEAVLEKIIAQIPVGRLGQAAEIGKAVAYFASEEAGFVTGATLHLNGGQYMT</sequence>
<dbReference type="Proteomes" id="UP000433788">
    <property type="component" value="Unassembled WGS sequence"/>
</dbReference>
<dbReference type="InterPro" id="IPR002347">
    <property type="entry name" value="SDR_fam"/>
</dbReference>
<reference evidence="4 5" key="1">
    <citation type="submission" date="2019-11" db="EMBL/GenBank/DDBJ databases">
        <authorList>
            <person name="Zhang X.Y."/>
        </authorList>
    </citation>
    <scope>NUCLEOTIDE SEQUENCE [LARGE SCALE GENOMIC DNA]</scope>
    <source>
        <strain evidence="4 5">C176</strain>
    </source>
</reference>
<evidence type="ECO:0000256" key="1">
    <source>
        <dbReference type="ARBA" id="ARBA00006484"/>
    </source>
</evidence>
<dbReference type="NCBIfam" id="NF009464">
    <property type="entry name" value="PRK12824.1"/>
    <property type="match status" value="1"/>
</dbReference>
<evidence type="ECO:0000259" key="3">
    <source>
        <dbReference type="SMART" id="SM00822"/>
    </source>
</evidence>
<keyword evidence="2 4" id="KW-0560">Oxidoreductase</keyword>
<dbReference type="InterPro" id="IPR011283">
    <property type="entry name" value="Acetoacetyl-CoA_reductase"/>
</dbReference>
<dbReference type="PRINTS" id="PR00081">
    <property type="entry name" value="GDHRDH"/>
</dbReference>
<dbReference type="InterPro" id="IPR050259">
    <property type="entry name" value="SDR"/>
</dbReference>
<feature type="domain" description="Ketoreductase" evidence="3">
    <location>
        <begin position="3"/>
        <end position="178"/>
    </location>
</feature>
<evidence type="ECO:0000313" key="4">
    <source>
        <dbReference type="EMBL" id="MRH77363.1"/>
    </source>
</evidence>
<dbReference type="NCBIfam" id="TIGR01829">
    <property type="entry name" value="AcAcCoA_reduct"/>
    <property type="match status" value="1"/>
</dbReference>
<dbReference type="InterPro" id="IPR020904">
    <property type="entry name" value="Sc_DH/Rdtase_CS"/>
</dbReference>
<dbReference type="PRINTS" id="PR00080">
    <property type="entry name" value="SDRFAMILY"/>
</dbReference>
<comment type="caution">
    <text evidence="4">The sequence shown here is derived from an EMBL/GenBank/DDBJ whole genome shotgun (WGS) entry which is preliminary data.</text>
</comment>
<dbReference type="PANTHER" id="PTHR42879">
    <property type="entry name" value="3-OXOACYL-(ACYL-CARRIER-PROTEIN) REDUCTASE"/>
    <property type="match status" value="1"/>
</dbReference>
<organism evidence="4 5">
    <name type="scientific">Spiribacter salilacus</name>
    <dbReference type="NCBI Taxonomy" id="2664894"/>
    <lineage>
        <taxon>Bacteria</taxon>
        <taxon>Pseudomonadati</taxon>
        <taxon>Pseudomonadota</taxon>
        <taxon>Gammaproteobacteria</taxon>
        <taxon>Chromatiales</taxon>
        <taxon>Ectothiorhodospiraceae</taxon>
        <taxon>Spiribacter</taxon>
    </lineage>
</organism>
<proteinExistence type="inferred from homology"/>
<name>A0A6N7QPQ7_9GAMM</name>
<evidence type="ECO:0000256" key="2">
    <source>
        <dbReference type="ARBA" id="ARBA00023002"/>
    </source>
</evidence>
<dbReference type="GO" id="GO:0032787">
    <property type="term" value="P:monocarboxylic acid metabolic process"/>
    <property type="evidence" value="ECO:0007669"/>
    <property type="project" value="UniProtKB-ARBA"/>
</dbReference>
<evidence type="ECO:0000313" key="5">
    <source>
        <dbReference type="Proteomes" id="UP000433788"/>
    </source>
</evidence>
<dbReference type="SMART" id="SM00822">
    <property type="entry name" value="PKS_KR"/>
    <property type="match status" value="1"/>
</dbReference>
<comment type="similarity">
    <text evidence="1">Belongs to the short-chain dehydrogenases/reductases (SDR) family.</text>
</comment>
<dbReference type="EMBL" id="WJPP01000001">
    <property type="protein sequence ID" value="MRH77363.1"/>
    <property type="molecule type" value="Genomic_DNA"/>
</dbReference>
<dbReference type="CDD" id="cd05333">
    <property type="entry name" value="BKR_SDR_c"/>
    <property type="match status" value="1"/>
</dbReference>
<dbReference type="InterPro" id="IPR036291">
    <property type="entry name" value="NAD(P)-bd_dom_sf"/>
</dbReference>
<dbReference type="NCBIfam" id="NF009466">
    <property type="entry name" value="PRK12826.1-2"/>
    <property type="match status" value="1"/>
</dbReference>
<gene>
    <name evidence="4" type="primary">phbB</name>
    <name evidence="4" type="ORF">GH984_01380</name>
</gene>
<dbReference type="GO" id="GO:0018454">
    <property type="term" value="F:acetoacetyl-CoA reductase activity"/>
    <property type="evidence" value="ECO:0007669"/>
    <property type="project" value="UniProtKB-EC"/>
</dbReference>
<dbReference type="RefSeq" id="WP_153718417.1">
    <property type="nucleotide sequence ID" value="NZ_WJPP01000001.1"/>
</dbReference>